<dbReference type="EMBL" id="AZBU02000014">
    <property type="protein sequence ID" value="TKR57940.1"/>
    <property type="molecule type" value="Genomic_DNA"/>
</dbReference>
<dbReference type="AlphaFoldDB" id="A0A4U5LPV3"/>
<reference evidence="2 3" key="1">
    <citation type="journal article" date="2015" name="Genome Biol.">
        <title>Comparative genomics of Steinernema reveals deeply conserved gene regulatory networks.</title>
        <authorList>
            <person name="Dillman A.R."/>
            <person name="Macchietto M."/>
            <person name="Porter C.F."/>
            <person name="Rogers A."/>
            <person name="Williams B."/>
            <person name="Antoshechkin I."/>
            <person name="Lee M.M."/>
            <person name="Goodwin Z."/>
            <person name="Lu X."/>
            <person name="Lewis E.E."/>
            <person name="Goodrich-Blair H."/>
            <person name="Stock S.P."/>
            <person name="Adams B.J."/>
            <person name="Sternberg P.W."/>
            <person name="Mortazavi A."/>
        </authorList>
    </citation>
    <scope>NUCLEOTIDE SEQUENCE [LARGE SCALE GENOMIC DNA]</scope>
    <source>
        <strain evidence="2 3">ALL</strain>
    </source>
</reference>
<proteinExistence type="predicted"/>
<comment type="caution">
    <text evidence="2">The sequence shown here is derived from an EMBL/GenBank/DDBJ whole genome shotgun (WGS) entry which is preliminary data.</text>
</comment>
<reference evidence="2 3" key="2">
    <citation type="journal article" date="2019" name="G3 (Bethesda)">
        <title>Hybrid Assembly of the Genome of the Entomopathogenic Nematode Steinernema carpocapsae Identifies the X-Chromosome.</title>
        <authorList>
            <person name="Serra L."/>
            <person name="Macchietto M."/>
            <person name="Macias-Munoz A."/>
            <person name="McGill C.J."/>
            <person name="Rodriguez I.M."/>
            <person name="Rodriguez B."/>
            <person name="Murad R."/>
            <person name="Mortazavi A."/>
        </authorList>
    </citation>
    <scope>NUCLEOTIDE SEQUENCE [LARGE SCALE GENOMIC DNA]</scope>
    <source>
        <strain evidence="2 3">ALL</strain>
    </source>
</reference>
<feature type="chain" id="PRO_5020855840" evidence="1">
    <location>
        <begin position="29"/>
        <end position="90"/>
    </location>
</feature>
<feature type="signal peptide" evidence="1">
    <location>
        <begin position="1"/>
        <end position="28"/>
    </location>
</feature>
<name>A0A4U5LPV3_STECR</name>
<evidence type="ECO:0000256" key="1">
    <source>
        <dbReference type="SAM" id="SignalP"/>
    </source>
</evidence>
<keyword evidence="3" id="KW-1185">Reference proteome</keyword>
<organism evidence="2 3">
    <name type="scientific">Steinernema carpocapsae</name>
    <name type="common">Entomopathogenic nematode</name>
    <dbReference type="NCBI Taxonomy" id="34508"/>
    <lineage>
        <taxon>Eukaryota</taxon>
        <taxon>Metazoa</taxon>
        <taxon>Ecdysozoa</taxon>
        <taxon>Nematoda</taxon>
        <taxon>Chromadorea</taxon>
        <taxon>Rhabditida</taxon>
        <taxon>Tylenchina</taxon>
        <taxon>Panagrolaimomorpha</taxon>
        <taxon>Strongyloidoidea</taxon>
        <taxon>Steinernematidae</taxon>
        <taxon>Steinernema</taxon>
    </lineage>
</organism>
<protein>
    <submittedName>
        <fullName evidence="2">Uncharacterized protein</fullName>
    </submittedName>
</protein>
<sequence length="90" mass="10030">MLPTCTSPPISTMKLWIILLVCLPHVFSAPPFIGSRGPLPITLMAPIYRSFDSNPPRSYYDPTIERPILGPSKPGCFPPNDSSCRYPFSY</sequence>
<accession>A0A4U5LPV3</accession>
<keyword evidence="1" id="KW-0732">Signal</keyword>
<gene>
    <name evidence="2" type="ORF">L596_030578</name>
</gene>
<evidence type="ECO:0000313" key="3">
    <source>
        <dbReference type="Proteomes" id="UP000298663"/>
    </source>
</evidence>
<evidence type="ECO:0000313" key="2">
    <source>
        <dbReference type="EMBL" id="TKR57940.1"/>
    </source>
</evidence>
<dbReference type="Proteomes" id="UP000298663">
    <property type="component" value="Unassembled WGS sequence"/>
</dbReference>